<reference evidence="6 7" key="1">
    <citation type="submission" date="2024-01" db="EMBL/GenBank/DDBJ databases">
        <title>Draft genome sequence of Gordonia sp. PKS22-38.</title>
        <authorList>
            <person name="Suphannarot A."/>
            <person name="Mingma R."/>
        </authorList>
    </citation>
    <scope>NUCLEOTIDE SEQUENCE [LARGE SCALE GENOMIC DNA]</scope>
    <source>
        <strain evidence="6 7">PKS22-38</strain>
    </source>
</reference>
<evidence type="ECO:0000259" key="5">
    <source>
        <dbReference type="Pfam" id="PF01212"/>
    </source>
</evidence>
<gene>
    <name evidence="6" type="ORF">V1Y59_11520</name>
</gene>
<keyword evidence="3 4" id="KW-0663">Pyridoxal phosphate</keyword>
<organism evidence="6 7">
    <name type="scientific">Gordonia prachuapensis</name>
    <dbReference type="NCBI Taxonomy" id="3115651"/>
    <lineage>
        <taxon>Bacteria</taxon>
        <taxon>Bacillati</taxon>
        <taxon>Actinomycetota</taxon>
        <taxon>Actinomycetes</taxon>
        <taxon>Mycobacteriales</taxon>
        <taxon>Gordoniaceae</taxon>
        <taxon>Gordonia</taxon>
    </lineage>
</organism>
<sequence length="352" mass="37237">MCAAANWGPGTAPSKMFASDNAAGACAEIVDAVVVVADQAHLAYGNDPVTAAATRRVAEIFETDVDLHCVSTGSAANSLALSALVRPWGSILCHRTSHIQVDECGGPEFYTGGAKLAILDGDDGKIDPGLLRRAVADRVGDVHSVQPQVLSITQTTETGSVYSLDEIRTLTSIARDAGLRVHMDGARFANALVHLDLSPAEMSWRAGVDILSFGITKNGGMTTDAVVCFDVELATELAFRAKRAGQLASKMRFESAQVLAYLSDDVWLRNARHANAMAQRLVAGLRATPAVRVRGSVDANLVFCELPEPLLSRLLDRGYVFHHGIPEPGVARLVTSHATTAADVDELLAALG</sequence>
<evidence type="ECO:0000256" key="4">
    <source>
        <dbReference type="PIRNR" id="PIRNR038940"/>
    </source>
</evidence>
<evidence type="ECO:0000256" key="2">
    <source>
        <dbReference type="ARBA" id="ARBA00006966"/>
    </source>
</evidence>
<comment type="catalytic activity">
    <reaction evidence="4">
        <text>L-threonine = acetaldehyde + glycine</text>
        <dbReference type="Rhea" id="RHEA:19625"/>
        <dbReference type="ChEBI" id="CHEBI:15343"/>
        <dbReference type="ChEBI" id="CHEBI:57305"/>
        <dbReference type="ChEBI" id="CHEBI:57926"/>
        <dbReference type="EC" id="4.1.2.48"/>
    </reaction>
</comment>
<dbReference type="RefSeq" id="WP_330505102.1">
    <property type="nucleotide sequence ID" value="NZ_JAZDUE010000008.1"/>
</dbReference>
<feature type="domain" description="Aromatic amino acid beta-eliminating lyase/threonine aldolase" evidence="5">
    <location>
        <begin position="17"/>
        <end position="303"/>
    </location>
</feature>
<dbReference type="Pfam" id="PF01212">
    <property type="entry name" value="Beta_elim_lyase"/>
    <property type="match status" value="1"/>
</dbReference>
<dbReference type="EC" id="4.1.2.48" evidence="4"/>
<dbReference type="SUPFAM" id="SSF53383">
    <property type="entry name" value="PLP-dependent transferases"/>
    <property type="match status" value="1"/>
</dbReference>
<proteinExistence type="inferred from homology"/>
<comment type="caution">
    <text evidence="6">The sequence shown here is derived from an EMBL/GenBank/DDBJ whole genome shotgun (WGS) entry which is preliminary data.</text>
</comment>
<keyword evidence="4" id="KW-0456">Lyase</keyword>
<comment type="cofactor">
    <cofactor evidence="1 4">
        <name>pyridoxal 5'-phosphate</name>
        <dbReference type="ChEBI" id="CHEBI:597326"/>
    </cofactor>
</comment>
<dbReference type="Gene3D" id="3.40.640.10">
    <property type="entry name" value="Type I PLP-dependent aspartate aminotransferase-like (Major domain)"/>
    <property type="match status" value="1"/>
</dbReference>
<comment type="similarity">
    <text evidence="2 4">Belongs to the threonine aldolase family.</text>
</comment>
<dbReference type="PANTHER" id="PTHR48097:SF5">
    <property type="entry name" value="LOW SPECIFICITY L-THREONINE ALDOLASE"/>
    <property type="match status" value="1"/>
</dbReference>
<evidence type="ECO:0000256" key="3">
    <source>
        <dbReference type="ARBA" id="ARBA00022898"/>
    </source>
</evidence>
<dbReference type="InterPro" id="IPR026273">
    <property type="entry name" value="Low_specificity_L-TA_bact"/>
</dbReference>
<evidence type="ECO:0000313" key="7">
    <source>
        <dbReference type="Proteomes" id="UP001335729"/>
    </source>
</evidence>
<name>A0ABU7MVC7_9ACTN</name>
<dbReference type="Proteomes" id="UP001335729">
    <property type="component" value="Unassembled WGS sequence"/>
</dbReference>
<dbReference type="InterPro" id="IPR015421">
    <property type="entry name" value="PyrdxlP-dep_Trfase_major"/>
</dbReference>
<evidence type="ECO:0000313" key="6">
    <source>
        <dbReference type="EMBL" id="MEE4023709.1"/>
    </source>
</evidence>
<dbReference type="EMBL" id="JAZDUE010000008">
    <property type="protein sequence ID" value="MEE4023709.1"/>
    <property type="molecule type" value="Genomic_DNA"/>
</dbReference>
<dbReference type="Gene3D" id="3.90.1150.10">
    <property type="entry name" value="Aspartate Aminotransferase, domain 1"/>
    <property type="match status" value="1"/>
</dbReference>
<evidence type="ECO:0000256" key="1">
    <source>
        <dbReference type="ARBA" id="ARBA00001933"/>
    </source>
</evidence>
<dbReference type="PIRSF" id="PIRSF038940">
    <property type="entry name" value="Low_specificity_LTA"/>
    <property type="match status" value="1"/>
</dbReference>
<accession>A0ABU7MVC7</accession>
<dbReference type="InterPro" id="IPR015424">
    <property type="entry name" value="PyrdxlP-dep_Trfase"/>
</dbReference>
<dbReference type="InterPro" id="IPR015422">
    <property type="entry name" value="PyrdxlP-dep_Trfase_small"/>
</dbReference>
<dbReference type="PANTHER" id="PTHR48097">
    <property type="entry name" value="L-THREONINE ALDOLASE-RELATED"/>
    <property type="match status" value="1"/>
</dbReference>
<dbReference type="InterPro" id="IPR001597">
    <property type="entry name" value="ArAA_b-elim_lyase/Thr_aldolase"/>
</dbReference>
<protein>
    <recommendedName>
        <fullName evidence="4">L-threonine aldolase</fullName>
        <ecNumber evidence="4">4.1.2.48</ecNumber>
    </recommendedName>
</protein>
<comment type="function">
    <text evidence="4">Catalyzes the cleavage of L-allo-threonine and L-threonine to glycine and acetaldehyde.</text>
</comment>
<keyword evidence="7" id="KW-1185">Reference proteome</keyword>
<comment type="catalytic activity">
    <reaction evidence="4">
        <text>L-allo-threonine = acetaldehyde + glycine</text>
        <dbReference type="Rhea" id="RHEA:26209"/>
        <dbReference type="ChEBI" id="CHEBI:15343"/>
        <dbReference type="ChEBI" id="CHEBI:57305"/>
        <dbReference type="ChEBI" id="CHEBI:58585"/>
        <dbReference type="EC" id="4.1.2.48"/>
    </reaction>
</comment>